<reference evidence="1" key="1">
    <citation type="journal article" date="2023" name="G3 (Bethesda)">
        <title>A reference genome for the long-term kleptoplast-retaining sea slug Elysia crispata morphotype clarki.</title>
        <authorList>
            <person name="Eastman K.E."/>
            <person name="Pendleton A.L."/>
            <person name="Shaikh M.A."/>
            <person name="Suttiyut T."/>
            <person name="Ogas R."/>
            <person name="Tomko P."/>
            <person name="Gavelis G."/>
            <person name="Widhalm J.R."/>
            <person name="Wisecaver J.H."/>
        </authorList>
    </citation>
    <scope>NUCLEOTIDE SEQUENCE</scope>
    <source>
        <strain evidence="1">ECLA1</strain>
    </source>
</reference>
<gene>
    <name evidence="1" type="ORF">RRG08_038138</name>
</gene>
<dbReference type="EMBL" id="JAWDGP010003058">
    <property type="protein sequence ID" value="KAK3777892.1"/>
    <property type="molecule type" value="Genomic_DNA"/>
</dbReference>
<accession>A0AAE0ZZ26</accession>
<evidence type="ECO:0000313" key="2">
    <source>
        <dbReference type="Proteomes" id="UP001283361"/>
    </source>
</evidence>
<keyword evidence="2" id="KW-1185">Reference proteome</keyword>
<sequence>MEIKLDATVFLVASRTVNASFGQTKAVLIIFAFPASLHPLVTVGGQEQRCRAVIALRTKRLMSPALNLSRRTIASSAVSTALLRLSLATRFAYSLRMVEIRRPEL</sequence>
<proteinExistence type="predicted"/>
<name>A0AAE0ZZ26_9GAST</name>
<dbReference type="Proteomes" id="UP001283361">
    <property type="component" value="Unassembled WGS sequence"/>
</dbReference>
<evidence type="ECO:0000313" key="1">
    <source>
        <dbReference type="EMBL" id="KAK3777892.1"/>
    </source>
</evidence>
<dbReference type="AlphaFoldDB" id="A0AAE0ZZ26"/>
<comment type="caution">
    <text evidence="1">The sequence shown here is derived from an EMBL/GenBank/DDBJ whole genome shotgun (WGS) entry which is preliminary data.</text>
</comment>
<protein>
    <submittedName>
        <fullName evidence="1">Uncharacterized protein</fullName>
    </submittedName>
</protein>
<organism evidence="1 2">
    <name type="scientific">Elysia crispata</name>
    <name type="common">lettuce slug</name>
    <dbReference type="NCBI Taxonomy" id="231223"/>
    <lineage>
        <taxon>Eukaryota</taxon>
        <taxon>Metazoa</taxon>
        <taxon>Spiralia</taxon>
        <taxon>Lophotrochozoa</taxon>
        <taxon>Mollusca</taxon>
        <taxon>Gastropoda</taxon>
        <taxon>Heterobranchia</taxon>
        <taxon>Euthyneura</taxon>
        <taxon>Panpulmonata</taxon>
        <taxon>Sacoglossa</taxon>
        <taxon>Placobranchoidea</taxon>
        <taxon>Plakobranchidae</taxon>
        <taxon>Elysia</taxon>
    </lineage>
</organism>